<dbReference type="PROSITE" id="PS51203">
    <property type="entry name" value="CS"/>
    <property type="match status" value="1"/>
</dbReference>
<dbReference type="GO" id="GO:0006457">
    <property type="term" value="P:protein folding"/>
    <property type="evidence" value="ECO:0007669"/>
    <property type="project" value="TreeGrafter"/>
</dbReference>
<dbReference type="Gene3D" id="2.60.40.790">
    <property type="match status" value="1"/>
</dbReference>
<evidence type="ECO:0000256" key="4">
    <source>
        <dbReference type="ARBA" id="ARBA00022490"/>
    </source>
</evidence>
<evidence type="ECO:0000256" key="6">
    <source>
        <dbReference type="ARBA" id="ARBA00030427"/>
    </source>
</evidence>
<evidence type="ECO:0000256" key="1">
    <source>
        <dbReference type="ARBA" id="ARBA00004496"/>
    </source>
</evidence>
<comment type="subcellular location">
    <subcellularLocation>
        <location evidence="1">Cytoplasm</location>
    </subcellularLocation>
</comment>
<keyword evidence="5" id="KW-0597">Phosphoprotein</keyword>
<dbReference type="CDD" id="cd06467">
    <property type="entry name" value="p23_NUDC_like"/>
    <property type="match status" value="1"/>
</dbReference>
<evidence type="ECO:0000256" key="2">
    <source>
        <dbReference type="ARBA" id="ARBA00010513"/>
    </source>
</evidence>
<evidence type="ECO:0000256" key="5">
    <source>
        <dbReference type="ARBA" id="ARBA00022553"/>
    </source>
</evidence>
<dbReference type="AlphaFoldDB" id="A0A024V885"/>
<dbReference type="GO" id="GO:0051082">
    <property type="term" value="F:unfolded protein binding"/>
    <property type="evidence" value="ECO:0007669"/>
    <property type="project" value="TreeGrafter"/>
</dbReference>
<accession>A0A024V885</accession>
<feature type="domain" description="CS" evidence="7">
    <location>
        <begin position="159"/>
        <end position="246"/>
    </location>
</feature>
<protein>
    <recommendedName>
        <fullName evidence="3">Nuclear migration protein nudC</fullName>
    </recommendedName>
    <alternativeName>
        <fullName evidence="6">Nuclear distribution protein C homolog</fullName>
    </alternativeName>
</protein>
<gene>
    <name evidence="8" type="ORF">PFFVO_02065</name>
</gene>
<dbReference type="FunFam" id="2.60.40.790:FF:000078">
    <property type="entry name" value="CS domain protein, putative"/>
    <property type="match status" value="1"/>
</dbReference>
<sequence>MEREKHENMLMAIARDFNSVDDLIETFLTFLENKTDYFHVMLNDKDVETLSEKYDGAILKNLLNNNNCGFKAHSREQLLIKSFRKHQINYIMRKQPYIIENEEIKNKYLTSCDELKKIKYMPTTKDMNKEKQENSTKVNSDVHSLNVTQENHISIWNGGKTDKYYWNQALKEINLEMPFNEEIKPNDVNVQITNTNIKIYHCGVLKLEGMFYEEVDKQECVWSIEDKKNIIIYLEKKRENWWPCVIKGDTEIDTKNIESKKNLTDFDEKTQGQIRKFLLEQRMKNEGIPTPEDLRKQNIINNVLSSKGEPFGR</sequence>
<dbReference type="Proteomes" id="UP000030690">
    <property type="component" value="Unassembled WGS sequence"/>
</dbReference>
<evidence type="ECO:0000256" key="3">
    <source>
        <dbReference type="ARBA" id="ARBA00017641"/>
    </source>
</evidence>
<evidence type="ECO:0000259" key="7">
    <source>
        <dbReference type="PROSITE" id="PS51203"/>
    </source>
</evidence>
<dbReference type="PANTHER" id="PTHR12356:SF3">
    <property type="entry name" value="NUCLEAR MIGRATION PROTEIN NUDC"/>
    <property type="match status" value="1"/>
</dbReference>
<dbReference type="OrthoDB" id="416217at2759"/>
<dbReference type="SUPFAM" id="SSF49764">
    <property type="entry name" value="HSP20-like chaperones"/>
    <property type="match status" value="1"/>
</dbReference>
<organism evidence="8 9">
    <name type="scientific">Plasmodium falciparum Vietnam Oak-Knoll</name>
    <name type="common">FVO</name>
    <dbReference type="NCBI Taxonomy" id="1036723"/>
    <lineage>
        <taxon>Eukaryota</taxon>
        <taxon>Sar</taxon>
        <taxon>Alveolata</taxon>
        <taxon>Apicomplexa</taxon>
        <taxon>Aconoidasida</taxon>
        <taxon>Haemosporida</taxon>
        <taxon>Plasmodiidae</taxon>
        <taxon>Plasmodium</taxon>
        <taxon>Plasmodium (Laverania)</taxon>
    </lineage>
</organism>
<dbReference type="InterPro" id="IPR037898">
    <property type="entry name" value="NudC_fam"/>
</dbReference>
<dbReference type="InterPro" id="IPR025934">
    <property type="entry name" value="NudC_N_dom"/>
</dbReference>
<dbReference type="PANTHER" id="PTHR12356">
    <property type="entry name" value="NUCLEAR MOVEMENT PROTEIN NUDC"/>
    <property type="match status" value="1"/>
</dbReference>
<dbReference type="GO" id="GO:0005737">
    <property type="term" value="C:cytoplasm"/>
    <property type="evidence" value="ECO:0007669"/>
    <property type="project" value="UniProtKB-SubCell"/>
</dbReference>
<reference evidence="8 9" key="2">
    <citation type="submission" date="2013-02" db="EMBL/GenBank/DDBJ databases">
        <title>The Genome Sequence of Plasmodium falciparum Vietnam Oak-Knoll (FVO).</title>
        <authorList>
            <consortium name="The Broad Institute Genome Sequencing Platform"/>
            <consortium name="The Broad Institute Genome Sequencing Center for Infectious Disease"/>
            <person name="Neafsey D."/>
            <person name="Cheeseman I."/>
            <person name="Volkman S."/>
            <person name="Adams J."/>
            <person name="Walker B."/>
            <person name="Young S.K."/>
            <person name="Zeng Q."/>
            <person name="Gargeya S."/>
            <person name="Fitzgerald M."/>
            <person name="Haas B."/>
            <person name="Abouelleil A."/>
            <person name="Alvarado L."/>
            <person name="Arachchi H.M."/>
            <person name="Berlin A.M."/>
            <person name="Chapman S.B."/>
            <person name="Dewar J."/>
            <person name="Goldberg J."/>
            <person name="Griggs A."/>
            <person name="Gujja S."/>
            <person name="Hansen M."/>
            <person name="Howarth C."/>
            <person name="Imamovic A."/>
            <person name="Larimer J."/>
            <person name="McCowan C."/>
            <person name="Murphy C."/>
            <person name="Neiman D."/>
            <person name="Pearson M."/>
            <person name="Priest M."/>
            <person name="Roberts A."/>
            <person name="Saif S."/>
            <person name="Shea T."/>
            <person name="Sisk P."/>
            <person name="Sykes S."/>
            <person name="Wortman J."/>
            <person name="Nusbaum C."/>
            <person name="Birren B."/>
        </authorList>
    </citation>
    <scope>NUCLEOTIDE SEQUENCE [LARGE SCALE GENOMIC DNA]</scope>
    <source>
        <strain evidence="9">Vietnam Oak-Knoll (FVO)</strain>
    </source>
</reference>
<dbReference type="InterPro" id="IPR008978">
    <property type="entry name" value="HSP20-like_chaperone"/>
</dbReference>
<proteinExistence type="inferred from homology"/>
<keyword evidence="4" id="KW-0963">Cytoplasm</keyword>
<name>A0A024V885_PLAFA</name>
<dbReference type="SMR" id="A0A024V885"/>
<reference evidence="8 9" key="1">
    <citation type="submission" date="2013-02" db="EMBL/GenBank/DDBJ databases">
        <title>The Genome Annotation of Plasmodium falciparum Vietnam Oak-Knoll (FVO).</title>
        <authorList>
            <consortium name="The Broad Institute Genome Sequencing Platform"/>
            <consortium name="The Broad Institute Genome Sequencing Center for Infectious Disease"/>
            <person name="Neafsey D."/>
            <person name="Hoffman S."/>
            <person name="Volkman S."/>
            <person name="Rosenthal P."/>
            <person name="Walker B."/>
            <person name="Young S.K."/>
            <person name="Zeng Q."/>
            <person name="Gargeya S."/>
            <person name="Fitzgerald M."/>
            <person name="Haas B."/>
            <person name="Abouelleil A."/>
            <person name="Allen A.W."/>
            <person name="Alvarado L."/>
            <person name="Arachchi H.M."/>
            <person name="Berlin A.M."/>
            <person name="Chapman S.B."/>
            <person name="Gainer-Dewar J."/>
            <person name="Goldberg J."/>
            <person name="Griggs A."/>
            <person name="Gujja S."/>
            <person name="Hansen M."/>
            <person name="Howarth C."/>
            <person name="Imamovic A."/>
            <person name="Ireland A."/>
            <person name="Larimer J."/>
            <person name="McCowan C."/>
            <person name="Murphy C."/>
            <person name="Pearson M."/>
            <person name="Poon T.W."/>
            <person name="Priest M."/>
            <person name="Roberts A."/>
            <person name="Saif S."/>
            <person name="Shea T."/>
            <person name="Sisk P."/>
            <person name="Sykes S."/>
            <person name="Wortman J."/>
            <person name="Nusbaum C."/>
            <person name="Birren B."/>
        </authorList>
    </citation>
    <scope>NUCLEOTIDE SEQUENCE [LARGE SCALE GENOMIC DNA]</scope>
    <source>
        <strain evidence="9">Vietnam Oak-Knoll (FVO)</strain>
    </source>
</reference>
<evidence type="ECO:0000313" key="9">
    <source>
        <dbReference type="Proteomes" id="UP000030690"/>
    </source>
</evidence>
<dbReference type="EMBL" id="KI925074">
    <property type="protein sequence ID" value="ETW19046.1"/>
    <property type="molecule type" value="Genomic_DNA"/>
</dbReference>
<comment type="similarity">
    <text evidence="2">Belongs to the nudC family.</text>
</comment>
<dbReference type="Pfam" id="PF14050">
    <property type="entry name" value="Nudc_N"/>
    <property type="match status" value="1"/>
</dbReference>
<dbReference type="Pfam" id="PF04969">
    <property type="entry name" value="CS"/>
    <property type="match status" value="1"/>
</dbReference>
<evidence type="ECO:0000313" key="8">
    <source>
        <dbReference type="EMBL" id="ETW19046.1"/>
    </source>
</evidence>
<dbReference type="InterPro" id="IPR007052">
    <property type="entry name" value="CS_dom"/>
</dbReference>